<proteinExistence type="predicted"/>
<reference evidence="2" key="1">
    <citation type="submission" date="2023-05" db="EMBL/GenBank/DDBJ databases">
        <title>Nepenthes gracilis genome sequencing.</title>
        <authorList>
            <person name="Fukushima K."/>
        </authorList>
    </citation>
    <scope>NUCLEOTIDE SEQUENCE</scope>
    <source>
        <strain evidence="2">SING2019-196</strain>
    </source>
</reference>
<evidence type="ECO:0000256" key="1">
    <source>
        <dbReference type="SAM" id="Phobius"/>
    </source>
</evidence>
<dbReference type="EMBL" id="BSYO01000040">
    <property type="protein sequence ID" value="GMH31731.1"/>
    <property type="molecule type" value="Genomic_DNA"/>
</dbReference>
<accession>A0AAD3TM83</accession>
<dbReference type="AlphaFoldDB" id="A0AAD3TM83"/>
<evidence type="ECO:0000313" key="3">
    <source>
        <dbReference type="Proteomes" id="UP001279734"/>
    </source>
</evidence>
<keyword evidence="3" id="KW-1185">Reference proteome</keyword>
<evidence type="ECO:0000313" key="2">
    <source>
        <dbReference type="EMBL" id="GMH31731.1"/>
    </source>
</evidence>
<name>A0AAD3TM83_NEPGR</name>
<comment type="caution">
    <text evidence="2">The sequence shown here is derived from an EMBL/GenBank/DDBJ whole genome shotgun (WGS) entry which is preliminary data.</text>
</comment>
<gene>
    <name evidence="2" type="ORF">Nepgr_033575</name>
</gene>
<keyword evidence="1" id="KW-0472">Membrane</keyword>
<protein>
    <submittedName>
        <fullName evidence="2">Uncharacterized protein</fullName>
    </submittedName>
</protein>
<feature type="transmembrane region" description="Helical" evidence="1">
    <location>
        <begin position="20"/>
        <end position="39"/>
    </location>
</feature>
<keyword evidence="1" id="KW-0812">Transmembrane</keyword>
<sequence length="115" mass="12743">MRMESKLGLGIEPSAGIPYVLAVGVLMCSIVGLESNFFIASFLTMQMCMPFVSAFGSLFCFSCVDLCGELVAIGLCLEKDYFWMCSFSWMWNQLLSCWCCILMRALLAVGFGVLQ</sequence>
<feature type="transmembrane region" description="Helical" evidence="1">
    <location>
        <begin position="93"/>
        <end position="114"/>
    </location>
</feature>
<organism evidence="2 3">
    <name type="scientific">Nepenthes gracilis</name>
    <name type="common">Slender pitcher plant</name>
    <dbReference type="NCBI Taxonomy" id="150966"/>
    <lineage>
        <taxon>Eukaryota</taxon>
        <taxon>Viridiplantae</taxon>
        <taxon>Streptophyta</taxon>
        <taxon>Embryophyta</taxon>
        <taxon>Tracheophyta</taxon>
        <taxon>Spermatophyta</taxon>
        <taxon>Magnoliopsida</taxon>
        <taxon>eudicotyledons</taxon>
        <taxon>Gunneridae</taxon>
        <taxon>Pentapetalae</taxon>
        <taxon>Caryophyllales</taxon>
        <taxon>Nepenthaceae</taxon>
        <taxon>Nepenthes</taxon>
    </lineage>
</organism>
<feature type="transmembrane region" description="Helical" evidence="1">
    <location>
        <begin position="51"/>
        <end position="73"/>
    </location>
</feature>
<keyword evidence="1" id="KW-1133">Transmembrane helix</keyword>
<dbReference type="Proteomes" id="UP001279734">
    <property type="component" value="Unassembled WGS sequence"/>
</dbReference>